<accession>X7XNG5</accession>
<dbReference type="EMBL" id="JAOA01000046">
    <property type="protein sequence ID" value="ETZ96466.1"/>
    <property type="molecule type" value="Genomic_DNA"/>
</dbReference>
<dbReference type="Proteomes" id="UP000020561">
    <property type="component" value="Unassembled WGS sequence"/>
</dbReference>
<dbReference type="AlphaFoldDB" id="X7XNG5"/>
<sequence>MPGSRTSPRMATKGDQLLDDRLRGRRCPTGSIRRFSSGSPYNGLETGNVGLGCHGNLAPC</sequence>
<protein>
    <submittedName>
        <fullName evidence="2">Uncharacterized protein</fullName>
    </submittedName>
</protein>
<name>X7XNG5_MYCKA</name>
<evidence type="ECO:0000313" key="3">
    <source>
        <dbReference type="Proteomes" id="UP000020561"/>
    </source>
</evidence>
<proteinExistence type="predicted"/>
<evidence type="ECO:0000313" key="2">
    <source>
        <dbReference type="EMBL" id="ETZ96466.1"/>
    </source>
</evidence>
<comment type="caution">
    <text evidence="2">The sequence shown here is derived from an EMBL/GenBank/DDBJ whole genome shotgun (WGS) entry which is preliminary data.</text>
</comment>
<feature type="region of interest" description="Disordered" evidence="1">
    <location>
        <begin position="22"/>
        <end position="41"/>
    </location>
</feature>
<evidence type="ECO:0000256" key="1">
    <source>
        <dbReference type="SAM" id="MobiDB-lite"/>
    </source>
</evidence>
<organism evidence="2 3">
    <name type="scientific">Mycobacterium kansasii 662</name>
    <dbReference type="NCBI Taxonomy" id="1299326"/>
    <lineage>
        <taxon>Bacteria</taxon>
        <taxon>Bacillati</taxon>
        <taxon>Actinomycetota</taxon>
        <taxon>Actinomycetes</taxon>
        <taxon>Mycobacteriales</taxon>
        <taxon>Mycobacteriaceae</taxon>
        <taxon>Mycobacterium</taxon>
    </lineage>
</organism>
<gene>
    <name evidence="2" type="ORF">I545_6978</name>
</gene>
<reference evidence="2 3" key="1">
    <citation type="submission" date="2013-12" db="EMBL/GenBank/DDBJ databases">
        <authorList>
            <person name="Brown-Elliot B."/>
            <person name="Wallace R."/>
            <person name="Lenaerts A."/>
            <person name="Ordway D."/>
            <person name="DeGroote M.A."/>
            <person name="Parker T."/>
            <person name="Sizemore C."/>
            <person name="Tallon L.J."/>
            <person name="Sadzewicz L.K."/>
            <person name="Sengamalay N."/>
            <person name="Fraser C.M."/>
            <person name="Hine E."/>
            <person name="Shefchek K.A."/>
            <person name="Das S.P."/>
            <person name="Tettelin H."/>
        </authorList>
    </citation>
    <scope>NUCLEOTIDE SEQUENCE [LARGE SCALE GENOMIC DNA]</scope>
    <source>
        <strain evidence="2 3">662</strain>
    </source>
</reference>